<name>A0A218WF30_PUNGR</name>
<keyword evidence="4" id="KW-0732">Signal</keyword>
<keyword evidence="5" id="KW-0378">Hydrolase</keyword>
<sequence>MGTPFDRQNTARVVFTASVFLVLLGICLGKKLVPAHFIFGDSLVDAGNNNYIVSLSKANYMPNGIDFGGPTGRFTNGRTIVDILGKSVYCEELGFKDYTPPYLAPTTVWPVILEGVNYASGAGGILNETGKLFGGRINLDAQIDNFANTREDIISNMGGPAALELFSKALFSVTIGSNDFINNYLTPVFSAAEQAFISPETFVDSMISRYRLQLTRLYDLGARKIIVVNVGPIGCIPYEKDTNKGAGDRCIDFPNEMAQLFNARLRDLIPELSSNLDGSNLVYADVYRIVDDIIENYTSYGFESADSSCCYAAGKFGGLIPCGPSSKVCPDRSKFVFWDPYHPSDATNIIIAKRLMDGGTEDIYPVNFRLLAES</sequence>
<evidence type="ECO:0000256" key="6">
    <source>
        <dbReference type="ARBA" id="ARBA00022963"/>
    </source>
</evidence>
<comment type="caution">
    <text evidence="8">The sequence shown here is derived from an EMBL/GenBank/DDBJ whole genome shotgun (WGS) entry which is preliminary data.</text>
</comment>
<protein>
    <recommendedName>
        <fullName evidence="10">GDSL esterase/lipase At4g16230-like</fullName>
    </recommendedName>
</protein>
<dbReference type="PANTHER" id="PTHR45650:SF4">
    <property type="entry name" value="GDSL-LIKE LIPASE_ACYLHYDROLASE FAMILY PROTEIN, EXPRESSED"/>
    <property type="match status" value="1"/>
</dbReference>
<organism evidence="8 9">
    <name type="scientific">Punica granatum</name>
    <name type="common">Pomegranate</name>
    <dbReference type="NCBI Taxonomy" id="22663"/>
    <lineage>
        <taxon>Eukaryota</taxon>
        <taxon>Viridiplantae</taxon>
        <taxon>Streptophyta</taxon>
        <taxon>Embryophyta</taxon>
        <taxon>Tracheophyta</taxon>
        <taxon>Spermatophyta</taxon>
        <taxon>Magnoliopsida</taxon>
        <taxon>eudicotyledons</taxon>
        <taxon>Gunneridae</taxon>
        <taxon>Pentapetalae</taxon>
        <taxon>rosids</taxon>
        <taxon>malvids</taxon>
        <taxon>Myrtales</taxon>
        <taxon>Lythraceae</taxon>
        <taxon>Punica</taxon>
    </lineage>
</organism>
<evidence type="ECO:0000256" key="5">
    <source>
        <dbReference type="ARBA" id="ARBA00022801"/>
    </source>
</evidence>
<evidence type="ECO:0000256" key="4">
    <source>
        <dbReference type="ARBA" id="ARBA00022729"/>
    </source>
</evidence>
<reference evidence="9" key="1">
    <citation type="journal article" date="2017" name="Plant J.">
        <title>The pomegranate (Punica granatum L.) genome and the genomics of punicalagin biosynthesis.</title>
        <authorList>
            <person name="Qin G."/>
            <person name="Xu C."/>
            <person name="Ming R."/>
            <person name="Tang H."/>
            <person name="Guyot R."/>
            <person name="Kramer E.M."/>
            <person name="Hu Y."/>
            <person name="Yi X."/>
            <person name="Qi Y."/>
            <person name="Xu X."/>
            <person name="Gao Z."/>
            <person name="Pan H."/>
            <person name="Jian J."/>
            <person name="Tian Y."/>
            <person name="Yue Z."/>
            <person name="Xu Y."/>
        </authorList>
    </citation>
    <scope>NUCLEOTIDE SEQUENCE [LARGE SCALE GENOMIC DNA]</scope>
    <source>
        <strain evidence="9">cv. Dabenzi</strain>
    </source>
</reference>
<dbReference type="PANTHER" id="PTHR45650">
    <property type="entry name" value="GDSL-LIKE LIPASE/ACYLHYDROLASE-RELATED"/>
    <property type="match status" value="1"/>
</dbReference>
<evidence type="ECO:0000256" key="7">
    <source>
        <dbReference type="ARBA" id="ARBA00023098"/>
    </source>
</evidence>
<evidence type="ECO:0000256" key="1">
    <source>
        <dbReference type="ARBA" id="ARBA00004613"/>
    </source>
</evidence>
<dbReference type="AlphaFoldDB" id="A0A218WF30"/>
<dbReference type="InterPro" id="IPR001087">
    <property type="entry name" value="GDSL"/>
</dbReference>
<dbReference type="InterPro" id="IPR051238">
    <property type="entry name" value="GDSL_esterase/lipase"/>
</dbReference>
<dbReference type="GO" id="GO:0005576">
    <property type="term" value="C:extracellular region"/>
    <property type="evidence" value="ECO:0007669"/>
    <property type="project" value="UniProtKB-SubCell"/>
</dbReference>
<dbReference type="InterPro" id="IPR036514">
    <property type="entry name" value="SGNH_hydro_sf"/>
</dbReference>
<evidence type="ECO:0008006" key="10">
    <source>
        <dbReference type="Google" id="ProtNLM"/>
    </source>
</evidence>
<dbReference type="Pfam" id="PF00657">
    <property type="entry name" value="Lipase_GDSL"/>
    <property type="match status" value="1"/>
</dbReference>
<keyword evidence="6" id="KW-0442">Lipid degradation</keyword>
<dbReference type="GO" id="GO:0016788">
    <property type="term" value="F:hydrolase activity, acting on ester bonds"/>
    <property type="evidence" value="ECO:0007669"/>
    <property type="project" value="InterPro"/>
</dbReference>
<keyword evidence="7" id="KW-0443">Lipid metabolism</keyword>
<keyword evidence="3" id="KW-0964">Secreted</keyword>
<dbReference type="SUPFAM" id="SSF52266">
    <property type="entry name" value="SGNH hydrolase"/>
    <property type="match status" value="1"/>
</dbReference>
<evidence type="ECO:0000313" key="9">
    <source>
        <dbReference type="Proteomes" id="UP000197138"/>
    </source>
</evidence>
<evidence type="ECO:0000313" key="8">
    <source>
        <dbReference type="EMBL" id="OWM71099.1"/>
    </source>
</evidence>
<comment type="similarity">
    <text evidence="2">Belongs to the 'GDSL' lipolytic enzyme family.</text>
</comment>
<accession>A0A218WF30</accession>
<comment type="subcellular location">
    <subcellularLocation>
        <location evidence="1">Secreted</location>
    </subcellularLocation>
</comment>
<dbReference type="CDD" id="cd01837">
    <property type="entry name" value="SGNH_plant_lipase_like"/>
    <property type="match status" value="1"/>
</dbReference>
<proteinExistence type="inferred from homology"/>
<dbReference type="Proteomes" id="UP000197138">
    <property type="component" value="Unassembled WGS sequence"/>
</dbReference>
<dbReference type="InterPro" id="IPR035669">
    <property type="entry name" value="SGNH_plant_lipase-like"/>
</dbReference>
<dbReference type="EMBL" id="MTKT01004486">
    <property type="protein sequence ID" value="OWM71099.1"/>
    <property type="molecule type" value="Genomic_DNA"/>
</dbReference>
<evidence type="ECO:0000256" key="2">
    <source>
        <dbReference type="ARBA" id="ARBA00008668"/>
    </source>
</evidence>
<dbReference type="GO" id="GO:0016042">
    <property type="term" value="P:lipid catabolic process"/>
    <property type="evidence" value="ECO:0007669"/>
    <property type="project" value="UniProtKB-KW"/>
</dbReference>
<gene>
    <name evidence="8" type="ORF">CDL15_Pgr011226</name>
</gene>
<dbReference type="Gene3D" id="3.40.50.1110">
    <property type="entry name" value="SGNH hydrolase"/>
    <property type="match status" value="1"/>
</dbReference>
<evidence type="ECO:0000256" key="3">
    <source>
        <dbReference type="ARBA" id="ARBA00022525"/>
    </source>
</evidence>